<dbReference type="EMBL" id="GG685191">
    <property type="protein sequence ID" value="EER00291.1"/>
    <property type="molecule type" value="Genomic_DNA"/>
</dbReference>
<dbReference type="PROSITE" id="PS50994">
    <property type="entry name" value="INTEGRASE"/>
    <property type="match status" value="1"/>
</dbReference>
<evidence type="ECO:0000313" key="4">
    <source>
        <dbReference type="Proteomes" id="UP000007800"/>
    </source>
</evidence>
<sequence length="770" mass="85474">MMEFSVTHAAEQLVTTYADGQSRQTWDHKWTITPSTKHDKLLLEGHACAYDLALQKAHINRKEYLAVLKCLNLLVKWVGWFPASRQQIRQVVIFCDNSSAVAWSQTDKLNGSIYDQAAIARATDALNQHRHHLQVDCNISLEIRHIKGLRNLFADHLSRLPAILPDLPPLGGDEQEKGHSARCSGQAAVVLCALDEQLCIERFGHGTHHAYRPCSTTSASDPMPTEPDAELGRPMTMVDPPAVGVSFVTRSGGTEQGGRRAQFDDTTDLANMEPKDILELESNALKDLEFCETHEVCGIRLGDLVLALQGRLAKKPQNESAYALARGGAHGPYFRLSEVGSVLEHQDPSVHEGWKVYLNTTRAREWALYRSHSHPLLAAHQGAPRAWEALWKAGYVWDTMVADVRRGVSTCHECQMGKPFAKEPAQPLVRKRNSGRFTNVQIDFLTKPNDVKLGGPPELSPGGWQYLCVLMDEGTRVALAVPSFSTSTRDVIQALLQWCACYGIPSVLQMDMAGAHQSQELAMFLRMMGISLRPGVPRRPQSQGMIERLIRDVKSAIHTAQADRRGYTTPWWAAALVAIMVHNHSTLYDTHLSPHELATGAPSTGLVSLPSCPQDTDDGPQTSDINDPTKLWYRLHEWIGSAYSLLTHVRNERQCCILPGRKFPAPLSHLLPFHEDDVEKKREEETGPHRAHLSSILRGKMPQGIALGDLAGGEWMVIRRSTKTDGGTTTCYLAEFKKKPCSPLRGDVRLTAASCQRKVSDEQFFATPLA</sequence>
<dbReference type="RefSeq" id="XP_002767573.1">
    <property type="nucleotide sequence ID" value="XM_002767527.1"/>
</dbReference>
<dbReference type="Gene3D" id="1.10.340.70">
    <property type="match status" value="1"/>
</dbReference>
<proteinExistence type="predicted"/>
<accession>C5LSQ0</accession>
<dbReference type="GO" id="GO:0015074">
    <property type="term" value="P:DNA integration"/>
    <property type="evidence" value="ECO:0007669"/>
    <property type="project" value="InterPro"/>
</dbReference>
<dbReference type="InterPro" id="IPR012337">
    <property type="entry name" value="RNaseH-like_sf"/>
</dbReference>
<feature type="domain" description="Integrase catalytic" evidence="2">
    <location>
        <begin position="423"/>
        <end position="602"/>
    </location>
</feature>
<dbReference type="AlphaFoldDB" id="C5LSQ0"/>
<name>C5LSQ0_PERM5</name>
<dbReference type="SUPFAM" id="SSF53098">
    <property type="entry name" value="Ribonuclease H-like"/>
    <property type="match status" value="1"/>
</dbReference>
<dbReference type="InParanoid" id="C5LSQ0"/>
<evidence type="ECO:0000313" key="3">
    <source>
        <dbReference type="EMBL" id="EER00291.1"/>
    </source>
</evidence>
<dbReference type="GO" id="GO:0003676">
    <property type="term" value="F:nucleic acid binding"/>
    <property type="evidence" value="ECO:0007669"/>
    <property type="project" value="InterPro"/>
</dbReference>
<dbReference type="PANTHER" id="PTHR37984:SF5">
    <property type="entry name" value="PROTEIN NYNRIN-LIKE"/>
    <property type="match status" value="1"/>
</dbReference>
<gene>
    <name evidence="3" type="ORF">Pmar_PMAR017149</name>
</gene>
<dbReference type="InterPro" id="IPR036397">
    <property type="entry name" value="RNaseH_sf"/>
</dbReference>
<reference evidence="3 4" key="1">
    <citation type="submission" date="2008-07" db="EMBL/GenBank/DDBJ databases">
        <authorList>
            <person name="El-Sayed N."/>
            <person name="Caler E."/>
            <person name="Inman J."/>
            <person name="Amedeo P."/>
            <person name="Hass B."/>
            <person name="Wortman J."/>
        </authorList>
    </citation>
    <scope>NUCLEOTIDE SEQUENCE [LARGE SCALE GENOMIC DNA]</scope>
    <source>
        <strain evidence="4">ATCC 50983 / TXsc</strain>
    </source>
</reference>
<dbReference type="PANTHER" id="PTHR37984">
    <property type="entry name" value="PROTEIN CBG26694"/>
    <property type="match status" value="1"/>
</dbReference>
<feature type="region of interest" description="Disordered" evidence="1">
    <location>
        <begin position="603"/>
        <end position="626"/>
    </location>
</feature>
<dbReference type="OrthoDB" id="44841at2759"/>
<evidence type="ECO:0000259" key="2">
    <source>
        <dbReference type="PROSITE" id="PS50994"/>
    </source>
</evidence>
<evidence type="ECO:0000256" key="1">
    <source>
        <dbReference type="SAM" id="MobiDB-lite"/>
    </source>
</evidence>
<dbReference type="GeneID" id="9050033"/>
<dbReference type="Proteomes" id="UP000007800">
    <property type="component" value="Unassembled WGS sequence"/>
</dbReference>
<dbReference type="Gene3D" id="3.30.420.10">
    <property type="entry name" value="Ribonuclease H-like superfamily/Ribonuclease H"/>
    <property type="match status" value="2"/>
</dbReference>
<dbReference type="Pfam" id="PF17921">
    <property type="entry name" value="Integrase_H2C2"/>
    <property type="match status" value="1"/>
</dbReference>
<keyword evidence="4" id="KW-1185">Reference proteome</keyword>
<dbReference type="InterPro" id="IPR050951">
    <property type="entry name" value="Retrovirus_Pol_polyprotein"/>
</dbReference>
<protein>
    <submittedName>
        <fullName evidence="3">Gag/pol/env polyprotein, putative</fullName>
    </submittedName>
</protein>
<organism evidence="4">
    <name type="scientific">Perkinsus marinus (strain ATCC 50983 / TXsc)</name>
    <dbReference type="NCBI Taxonomy" id="423536"/>
    <lineage>
        <taxon>Eukaryota</taxon>
        <taxon>Sar</taxon>
        <taxon>Alveolata</taxon>
        <taxon>Perkinsozoa</taxon>
        <taxon>Perkinsea</taxon>
        <taxon>Perkinsida</taxon>
        <taxon>Perkinsidae</taxon>
        <taxon>Perkinsus</taxon>
    </lineage>
</organism>
<dbReference type="InterPro" id="IPR001584">
    <property type="entry name" value="Integrase_cat-core"/>
</dbReference>
<dbReference type="InterPro" id="IPR041588">
    <property type="entry name" value="Integrase_H2C2"/>
</dbReference>